<evidence type="ECO:0000256" key="7">
    <source>
        <dbReference type="HAMAP-Rule" id="MF_03147"/>
    </source>
</evidence>
<dbReference type="InterPro" id="IPR018027">
    <property type="entry name" value="Asn/Gln_amidotransferase"/>
</dbReference>
<dbReference type="Pfam" id="PF02934">
    <property type="entry name" value="GatB_N"/>
    <property type="match status" value="1"/>
</dbReference>
<keyword evidence="4 7" id="KW-0067">ATP-binding</keyword>
<keyword evidence="2 7" id="KW-0436">Ligase</keyword>
<dbReference type="SUPFAM" id="SSF55931">
    <property type="entry name" value="Glutamine synthetase/guanido kinase"/>
    <property type="match status" value="1"/>
</dbReference>
<dbReference type="InterPro" id="IPR017958">
    <property type="entry name" value="Gln-tRNA_amidoTrfase_suB_CS"/>
</dbReference>
<evidence type="ECO:0000313" key="10">
    <source>
        <dbReference type="EMBL" id="PUU75975.1"/>
    </source>
</evidence>
<evidence type="ECO:0000256" key="6">
    <source>
        <dbReference type="ARBA" id="ARBA00047913"/>
    </source>
</evidence>
<evidence type="ECO:0000256" key="3">
    <source>
        <dbReference type="ARBA" id="ARBA00022741"/>
    </source>
</evidence>
<keyword evidence="3 7" id="KW-0547">Nucleotide-binding</keyword>
<feature type="domain" description="Asn/Gln amidotransferase" evidence="9">
    <location>
        <begin position="424"/>
        <end position="602"/>
    </location>
</feature>
<dbReference type="OrthoDB" id="1722066at2759"/>
<dbReference type="InterPro" id="IPR014746">
    <property type="entry name" value="Gln_synth/guanido_kin_cat_dom"/>
</dbReference>
<evidence type="ECO:0000256" key="8">
    <source>
        <dbReference type="SAM" id="MobiDB-lite"/>
    </source>
</evidence>
<comment type="similarity">
    <text evidence="1 7">Belongs to the GatB/GatE family. GatB subfamily.</text>
</comment>
<organism evidence="10 11">
    <name type="scientific">Tuber borchii</name>
    <name type="common">White truffle</name>
    <dbReference type="NCBI Taxonomy" id="42251"/>
    <lineage>
        <taxon>Eukaryota</taxon>
        <taxon>Fungi</taxon>
        <taxon>Dikarya</taxon>
        <taxon>Ascomycota</taxon>
        <taxon>Pezizomycotina</taxon>
        <taxon>Pezizomycetes</taxon>
        <taxon>Pezizales</taxon>
        <taxon>Tuberaceae</taxon>
        <taxon>Tuber</taxon>
    </lineage>
</organism>
<keyword evidence="7" id="KW-0496">Mitochondrion</keyword>
<dbReference type="PANTHER" id="PTHR11659:SF0">
    <property type="entry name" value="GLUTAMYL-TRNA(GLN) AMIDOTRANSFERASE SUBUNIT B, MITOCHONDRIAL"/>
    <property type="match status" value="1"/>
</dbReference>
<accession>A0A2T6ZKG4</accession>
<dbReference type="SUPFAM" id="SSF89095">
    <property type="entry name" value="GatB/YqeY motif"/>
    <property type="match status" value="1"/>
</dbReference>
<dbReference type="PANTHER" id="PTHR11659">
    <property type="entry name" value="GLUTAMYL-TRNA GLN AMIDOTRANSFERASE SUBUNIT B MITOCHONDRIAL AND PROKARYOTIC PET112-RELATED"/>
    <property type="match status" value="1"/>
</dbReference>
<dbReference type="Gene3D" id="1.10.10.410">
    <property type="match status" value="1"/>
</dbReference>
<dbReference type="NCBIfam" id="NF004012">
    <property type="entry name" value="PRK05477.1-2"/>
    <property type="match status" value="1"/>
</dbReference>
<dbReference type="EMBL" id="NESQ01000208">
    <property type="protein sequence ID" value="PUU75975.1"/>
    <property type="molecule type" value="Genomic_DNA"/>
</dbReference>
<dbReference type="SMART" id="SM00845">
    <property type="entry name" value="GatB_Yqey"/>
    <property type="match status" value="1"/>
</dbReference>
<comment type="subcellular location">
    <subcellularLocation>
        <location evidence="7">Mitochondrion</location>
    </subcellularLocation>
</comment>
<dbReference type="NCBIfam" id="TIGR00133">
    <property type="entry name" value="gatB"/>
    <property type="match status" value="1"/>
</dbReference>
<dbReference type="InterPro" id="IPR023168">
    <property type="entry name" value="GatB_Yqey_C_2"/>
</dbReference>
<evidence type="ECO:0000256" key="1">
    <source>
        <dbReference type="ARBA" id="ARBA00005306"/>
    </source>
</evidence>
<sequence>MPPHAPAMAYICQSCLRILRLRPRLRLQHYSIPLRRLKTAATPPPQPPPSPADFETGTFRKDLKKSLKSEHKSRQSLKHSTFPAAYTVTCGLEIHAQLNCPQKLFSRSSTSINAPPNTHITPFDAALPGSQPSFNKSVLLPALRAAVALQCNVNEVSRFDRKHYFYWDQPSGYQITQFYSALANDGYVTLYPHDTPHASREGVRVPIRQVQLEQDTGKTIASANVSLVDLNRVGAGLIEIITAPFDVPGVEFASAVMKKLQATLRAVEACVVGMEWGGLRADVNVSVRPKGVQALGQRCEIKNLSSLKLAEEAITAEVERQVRILEDGGAVEGETRGWDVERGTTKRLRGKEGEVDYRYMPDPDLGPVVIAPGVVESVREGLSPLPDEVLEQLTGAEYHLTVKDAQTLMMWDEGEAGVISYYKDVVEKVTTALGTAAAKQKKGKEIGKIVGNWLIHELGGTLTTHTLPWSLNPLTPTALSSLITHLLTNRITPTTAKSLLSTLFSPSETRTVEQIIEQENLAMKPLLEAELEEVVRRAVTSDDDNGRSAGVLAQIRGLREEDGGRGEKKKKGLASFFVGKVMKELAGRVRAERVESAVEKVLREVV</sequence>
<dbReference type="InterPro" id="IPR003789">
    <property type="entry name" value="Asn/Gln_tRNA_amidoTrase-B-like"/>
</dbReference>
<gene>
    <name evidence="10" type="ORF">B9Z19DRAFT_1102648</name>
</gene>
<comment type="subunit">
    <text evidence="7">Subunit of the heterotrimeric GatCAB amidotransferase (AdT) complex, composed of A, B and C subunits.</text>
</comment>
<feature type="region of interest" description="Disordered" evidence="8">
    <location>
        <begin position="36"/>
        <end position="57"/>
    </location>
</feature>
<dbReference type="InterPro" id="IPR006075">
    <property type="entry name" value="Asn/Gln-tRNA_Trfase_suB/E_cat"/>
</dbReference>
<evidence type="ECO:0000256" key="2">
    <source>
        <dbReference type="ARBA" id="ARBA00022598"/>
    </source>
</evidence>
<dbReference type="InterPro" id="IPR004413">
    <property type="entry name" value="GatB"/>
</dbReference>
<dbReference type="AlphaFoldDB" id="A0A2T6ZKG4"/>
<dbReference type="Proteomes" id="UP000244722">
    <property type="component" value="Unassembled WGS sequence"/>
</dbReference>
<comment type="catalytic activity">
    <reaction evidence="6 7">
        <text>L-glutamyl-tRNA(Gln) + L-glutamine + ATP + H2O = L-glutaminyl-tRNA(Gln) + L-glutamate + ADP + phosphate + H(+)</text>
        <dbReference type="Rhea" id="RHEA:17521"/>
        <dbReference type="Rhea" id="RHEA-COMP:9681"/>
        <dbReference type="Rhea" id="RHEA-COMP:9684"/>
        <dbReference type="ChEBI" id="CHEBI:15377"/>
        <dbReference type="ChEBI" id="CHEBI:15378"/>
        <dbReference type="ChEBI" id="CHEBI:29985"/>
        <dbReference type="ChEBI" id="CHEBI:30616"/>
        <dbReference type="ChEBI" id="CHEBI:43474"/>
        <dbReference type="ChEBI" id="CHEBI:58359"/>
        <dbReference type="ChEBI" id="CHEBI:78520"/>
        <dbReference type="ChEBI" id="CHEBI:78521"/>
        <dbReference type="ChEBI" id="CHEBI:456216"/>
    </reaction>
</comment>
<dbReference type="Pfam" id="PF02637">
    <property type="entry name" value="GatB_Yqey"/>
    <property type="match status" value="1"/>
</dbReference>
<dbReference type="InterPro" id="IPR017959">
    <property type="entry name" value="Asn/Gln-tRNA_amidoTrfase_suB/E"/>
</dbReference>
<dbReference type="GO" id="GO:0005524">
    <property type="term" value="F:ATP binding"/>
    <property type="evidence" value="ECO:0007669"/>
    <property type="project" value="UniProtKB-KW"/>
</dbReference>
<dbReference type="GO" id="GO:0032543">
    <property type="term" value="P:mitochondrial translation"/>
    <property type="evidence" value="ECO:0007669"/>
    <property type="project" value="UniProtKB-UniRule"/>
</dbReference>
<feature type="compositionally biased region" description="Pro residues" evidence="8">
    <location>
        <begin position="42"/>
        <end position="51"/>
    </location>
</feature>
<reference evidence="10 11" key="1">
    <citation type="submission" date="2017-04" db="EMBL/GenBank/DDBJ databases">
        <title>Draft genome sequence of Tuber borchii Vittad., a whitish edible truffle.</title>
        <authorList>
            <consortium name="DOE Joint Genome Institute"/>
            <person name="Murat C."/>
            <person name="Kuo A."/>
            <person name="Barry K.W."/>
            <person name="Clum A."/>
            <person name="Dockter R.B."/>
            <person name="Fauchery L."/>
            <person name="Iotti M."/>
            <person name="Kohler A."/>
            <person name="Labutti K."/>
            <person name="Lindquist E.A."/>
            <person name="Lipzen A."/>
            <person name="Ohm R.A."/>
            <person name="Wang M."/>
            <person name="Grigoriev I.V."/>
            <person name="Zambonelli A."/>
            <person name="Martin F.M."/>
        </authorList>
    </citation>
    <scope>NUCLEOTIDE SEQUENCE [LARGE SCALE GENOMIC DNA]</scope>
    <source>
        <strain evidence="10 11">Tbo3840</strain>
    </source>
</reference>
<proteinExistence type="inferred from homology"/>
<comment type="function">
    <text evidence="7">Allows the formation of correctly charged Gln-tRNA(Gln) through the transamidation of misacylated Glu-tRNA(Gln) in the mitochondria. The reaction takes place in the presence of glutamine and ATP through an activated gamma-phospho-Glu-tRNA(Gln).</text>
</comment>
<keyword evidence="11" id="KW-1185">Reference proteome</keyword>
<evidence type="ECO:0000259" key="9">
    <source>
        <dbReference type="SMART" id="SM00845"/>
    </source>
</evidence>
<dbReference type="STRING" id="42251.A0A2T6ZKG4"/>
<evidence type="ECO:0000256" key="5">
    <source>
        <dbReference type="ARBA" id="ARBA00022917"/>
    </source>
</evidence>
<protein>
    <recommendedName>
        <fullName evidence="7">Glutamyl-tRNA(Gln) amidotransferase subunit B, mitochondrial</fullName>
        <shortName evidence="7">Glu-AdT subunit B</shortName>
        <ecNumber evidence="7">6.3.5.-</ecNumber>
    </recommendedName>
</protein>
<keyword evidence="5 7" id="KW-0648">Protein biosynthesis</keyword>
<dbReference type="PROSITE" id="PS01234">
    <property type="entry name" value="GATB"/>
    <property type="match status" value="1"/>
</dbReference>
<name>A0A2T6ZKG4_TUBBO</name>
<evidence type="ECO:0000313" key="11">
    <source>
        <dbReference type="Proteomes" id="UP000244722"/>
    </source>
</evidence>
<dbReference type="HAMAP" id="MF_00121">
    <property type="entry name" value="GatB"/>
    <property type="match status" value="1"/>
</dbReference>
<comment type="caution">
    <text evidence="10">The sequence shown here is derived from an EMBL/GenBank/DDBJ whole genome shotgun (WGS) entry which is preliminary data.</text>
</comment>
<dbReference type="EC" id="6.3.5.-" evidence="7"/>
<evidence type="ECO:0000256" key="4">
    <source>
        <dbReference type="ARBA" id="ARBA00022840"/>
    </source>
</evidence>
<dbReference type="GO" id="GO:0050567">
    <property type="term" value="F:glutaminyl-tRNA synthase (glutamine-hydrolyzing) activity"/>
    <property type="evidence" value="ECO:0007669"/>
    <property type="project" value="UniProtKB-UniRule"/>
</dbReference>
<dbReference type="GO" id="GO:0070681">
    <property type="term" value="P:glutaminyl-tRNAGln biosynthesis via transamidation"/>
    <property type="evidence" value="ECO:0007669"/>
    <property type="project" value="UniProtKB-UniRule"/>
</dbReference>
<dbReference type="GO" id="GO:0030956">
    <property type="term" value="C:glutamyl-tRNA(Gln) amidotransferase complex"/>
    <property type="evidence" value="ECO:0007669"/>
    <property type="project" value="UniProtKB-UniRule"/>
</dbReference>
<dbReference type="GO" id="GO:0005739">
    <property type="term" value="C:mitochondrion"/>
    <property type="evidence" value="ECO:0007669"/>
    <property type="project" value="UniProtKB-SubCell"/>
</dbReference>